<dbReference type="Pfam" id="PF00293">
    <property type="entry name" value="NUDIX"/>
    <property type="match status" value="1"/>
</dbReference>
<evidence type="ECO:0000256" key="2">
    <source>
        <dbReference type="ARBA" id="ARBA00022801"/>
    </source>
</evidence>
<comment type="cofactor">
    <cofactor evidence="1">
        <name>Mg(2+)</name>
        <dbReference type="ChEBI" id="CHEBI:18420"/>
    </cofactor>
</comment>
<protein>
    <submittedName>
        <fullName evidence="4">Nucleoside triphosphatase</fullName>
    </submittedName>
</protein>
<evidence type="ECO:0000259" key="3">
    <source>
        <dbReference type="PROSITE" id="PS51462"/>
    </source>
</evidence>
<dbReference type="RefSeq" id="WP_075284550.1">
    <property type="nucleotide sequence ID" value="NZ_CP019630.1"/>
</dbReference>
<dbReference type="EMBL" id="CP019630">
    <property type="protein sequence ID" value="AQQ04570.1"/>
    <property type="molecule type" value="Genomic_DNA"/>
</dbReference>
<dbReference type="InterPro" id="IPR000086">
    <property type="entry name" value="NUDIX_hydrolase_dom"/>
</dbReference>
<dbReference type="PANTHER" id="PTHR43046">
    <property type="entry name" value="GDP-MANNOSE MANNOSYL HYDROLASE"/>
    <property type="match status" value="1"/>
</dbReference>
<sequence>MRQRIIVCPLIENEGAYLLCKMPSDRGVFPGQWALSGGGLEQGERMTEGLLREISEELGSDLTIEDVQPWTFRDDVRTKTYPDGTSEQIYMIYLIFDCKAANRNVSINEEFEDFAWVLPEDLGKYDLNEATRMTLEAKGLLPS</sequence>
<keyword evidence="2" id="KW-0378">Hydrolase</keyword>
<dbReference type="Proteomes" id="UP000188174">
    <property type="component" value="Chromosome"/>
</dbReference>
<dbReference type="InterPro" id="IPR020084">
    <property type="entry name" value="NUDIX_hydrolase_CS"/>
</dbReference>
<proteinExistence type="predicted"/>
<dbReference type="PROSITE" id="PS00893">
    <property type="entry name" value="NUDIX_BOX"/>
    <property type="match status" value="1"/>
</dbReference>
<evidence type="ECO:0000313" key="4">
    <source>
        <dbReference type="EMBL" id="AQQ04570.1"/>
    </source>
</evidence>
<name>A0ABM6I2J2_9HYPH</name>
<dbReference type="SUPFAM" id="SSF55811">
    <property type="entry name" value="Nudix"/>
    <property type="match status" value="1"/>
</dbReference>
<organism evidence="4 5">
    <name type="scientific">Roseibium algicola</name>
    <dbReference type="NCBI Taxonomy" id="2857014"/>
    <lineage>
        <taxon>Bacteria</taxon>
        <taxon>Pseudomonadati</taxon>
        <taxon>Pseudomonadota</taxon>
        <taxon>Alphaproteobacteria</taxon>
        <taxon>Hyphomicrobiales</taxon>
        <taxon>Stappiaceae</taxon>
        <taxon>Roseibium</taxon>
    </lineage>
</organism>
<dbReference type="Gene3D" id="3.90.79.10">
    <property type="entry name" value="Nucleoside Triphosphate Pyrophosphohydrolase"/>
    <property type="match status" value="1"/>
</dbReference>
<gene>
    <name evidence="4" type="ORF">B0E33_14090</name>
</gene>
<evidence type="ECO:0000256" key="1">
    <source>
        <dbReference type="ARBA" id="ARBA00001946"/>
    </source>
</evidence>
<dbReference type="PANTHER" id="PTHR43046:SF14">
    <property type="entry name" value="MUTT_NUDIX FAMILY PROTEIN"/>
    <property type="match status" value="1"/>
</dbReference>
<keyword evidence="5" id="KW-1185">Reference proteome</keyword>
<dbReference type="NCBIfam" id="NF012016">
    <property type="entry name" value="PRK15472.1"/>
    <property type="match status" value="1"/>
</dbReference>
<dbReference type="PROSITE" id="PS51462">
    <property type="entry name" value="NUDIX"/>
    <property type="match status" value="1"/>
</dbReference>
<accession>A0ABM6I2J2</accession>
<dbReference type="InterPro" id="IPR015797">
    <property type="entry name" value="NUDIX_hydrolase-like_dom_sf"/>
</dbReference>
<reference evidence="4 5" key="1">
    <citation type="submission" date="2017-02" db="EMBL/GenBank/DDBJ databases">
        <authorList>
            <person name="Jeong S."/>
        </authorList>
    </citation>
    <scope>NUCLEOTIDE SEQUENCE [LARGE SCALE GENOMIC DNA]</scope>
    <source>
        <strain evidence="4 5">RMAR6-6</strain>
    </source>
</reference>
<feature type="domain" description="Nudix hydrolase" evidence="3">
    <location>
        <begin position="1"/>
        <end position="139"/>
    </location>
</feature>
<evidence type="ECO:0000313" key="5">
    <source>
        <dbReference type="Proteomes" id="UP000188174"/>
    </source>
</evidence>